<reference evidence="1 2" key="1">
    <citation type="submission" date="2014-03" db="EMBL/GenBank/DDBJ databases">
        <authorList>
            <person name="Urmite Genomes U."/>
        </authorList>
    </citation>
    <scope>NUCLEOTIDE SEQUENCE [LARGE SCALE GENOMIC DNA]</scope>
    <source>
        <strain evidence="1 2">Vm-5</strain>
    </source>
</reference>
<gene>
    <name evidence="1" type="ORF">BN990_03746</name>
</gene>
<name>A0A024QHF1_9BACI</name>
<evidence type="ECO:0000313" key="1">
    <source>
        <dbReference type="EMBL" id="CDQ41376.1"/>
    </source>
</evidence>
<dbReference type="AlphaFoldDB" id="A0A024QHF1"/>
<protein>
    <submittedName>
        <fullName evidence="1">Uncharacterized protein</fullName>
    </submittedName>
</protein>
<comment type="caution">
    <text evidence="1">The sequence shown here is derived from an EMBL/GenBank/DDBJ whole genome shotgun (WGS) entry which is preliminary data.</text>
</comment>
<dbReference type="EMBL" id="CCDP010000002">
    <property type="protein sequence ID" value="CDQ41376.1"/>
    <property type="molecule type" value="Genomic_DNA"/>
</dbReference>
<evidence type="ECO:0000313" key="2">
    <source>
        <dbReference type="Proteomes" id="UP000028875"/>
    </source>
</evidence>
<accession>A0A024QHF1</accession>
<proteinExistence type="predicted"/>
<sequence>MSPLLMKVSKAKSISFDEEGSIDSTVNIRFVKRKPRFIWIGTFGNYDERNHL</sequence>
<keyword evidence="2" id="KW-1185">Reference proteome</keyword>
<reference evidence="2" key="2">
    <citation type="submission" date="2014-05" db="EMBL/GenBank/DDBJ databases">
        <title>Draft genome sequence of Virgibacillus massiliensis Vm-5.</title>
        <authorList>
            <person name="Khelaifia S."/>
            <person name="Croce O."/>
            <person name="Lagier J.C."/>
            <person name="Raoult D."/>
        </authorList>
    </citation>
    <scope>NUCLEOTIDE SEQUENCE [LARGE SCALE GENOMIC DNA]</scope>
    <source>
        <strain evidence="2">Vm-5</strain>
    </source>
</reference>
<dbReference type="Proteomes" id="UP000028875">
    <property type="component" value="Unassembled WGS sequence"/>
</dbReference>
<organism evidence="1 2">
    <name type="scientific">Virgibacillus massiliensis</name>
    <dbReference type="NCBI Taxonomy" id="1462526"/>
    <lineage>
        <taxon>Bacteria</taxon>
        <taxon>Bacillati</taxon>
        <taxon>Bacillota</taxon>
        <taxon>Bacilli</taxon>
        <taxon>Bacillales</taxon>
        <taxon>Bacillaceae</taxon>
        <taxon>Virgibacillus</taxon>
    </lineage>
</organism>